<evidence type="ECO:0000313" key="1">
    <source>
        <dbReference type="EMBL" id="KUO17967.1"/>
    </source>
</evidence>
<dbReference type="Pfam" id="PF13376">
    <property type="entry name" value="OmdA"/>
    <property type="match status" value="1"/>
</dbReference>
<sequence length="198" mass="21281">MTSLGAVASQTFVSAADLDTWLSTHPAPHPGLWVKVAKKGSGIPSVTAAEVNDVALCHGWITGQRKGLDASHFLQKITPRRPGSLWSMVNVRRLEELTAAGRMRPTGLAEVAAAQADGRWAGAYASQREADVPEDLAAALKKNPRAGAVFERLGRTDRYQVILGLLQARTARTRAARLDAVIARLEEESGNAERPPSR</sequence>
<dbReference type="AlphaFoldDB" id="A0A101UW66"/>
<dbReference type="STRING" id="909626.AQJ91_28100"/>
<name>A0A101UW66_9ACTN</name>
<proteinExistence type="predicted"/>
<keyword evidence="2" id="KW-1185">Reference proteome</keyword>
<comment type="caution">
    <text evidence="1">The sequence shown here is derived from an EMBL/GenBank/DDBJ whole genome shotgun (WGS) entry which is preliminary data.</text>
</comment>
<evidence type="ECO:0000313" key="2">
    <source>
        <dbReference type="Proteomes" id="UP000053260"/>
    </source>
</evidence>
<dbReference type="EMBL" id="LMXB01000069">
    <property type="protein sequence ID" value="KUO17967.1"/>
    <property type="molecule type" value="Genomic_DNA"/>
</dbReference>
<organism evidence="1 2">
    <name type="scientific">Streptomyces dysideae</name>
    <dbReference type="NCBI Taxonomy" id="909626"/>
    <lineage>
        <taxon>Bacteria</taxon>
        <taxon>Bacillati</taxon>
        <taxon>Actinomycetota</taxon>
        <taxon>Actinomycetes</taxon>
        <taxon>Kitasatosporales</taxon>
        <taxon>Streptomycetaceae</taxon>
        <taxon>Streptomyces</taxon>
    </lineage>
</organism>
<dbReference type="Proteomes" id="UP000053260">
    <property type="component" value="Unassembled WGS sequence"/>
</dbReference>
<reference evidence="1 2" key="1">
    <citation type="submission" date="2015-10" db="EMBL/GenBank/DDBJ databases">
        <title>Draft genome sequence of Streptomyces sp. RV15, isolated from a marine sponge.</title>
        <authorList>
            <person name="Ruckert C."/>
            <person name="Abdelmohsen U.R."/>
            <person name="Winkler A."/>
            <person name="Hentschel U."/>
            <person name="Kalinowski J."/>
            <person name="Kampfer P."/>
            <person name="Glaeser S."/>
        </authorList>
    </citation>
    <scope>NUCLEOTIDE SEQUENCE [LARGE SCALE GENOMIC DNA]</scope>
    <source>
        <strain evidence="1 2">RV15</strain>
    </source>
</reference>
<dbReference type="OrthoDB" id="9796999at2"/>
<accession>A0A101UW66</accession>
<protein>
    <submittedName>
        <fullName evidence="1">OmdA domain containing protein</fullName>
    </submittedName>
</protein>
<gene>
    <name evidence="1" type="ORF">AQJ91_28100</name>
</gene>
<dbReference type="RefSeq" id="WP_067027052.1">
    <property type="nucleotide sequence ID" value="NZ_KQ949094.1"/>
</dbReference>